<feature type="domain" description="Gag1-like clamp" evidence="2">
    <location>
        <begin position="51"/>
        <end position="110"/>
    </location>
</feature>
<evidence type="ECO:0000313" key="4">
    <source>
        <dbReference type="Proteomes" id="UP000886520"/>
    </source>
</evidence>
<keyword evidence="4" id="KW-1185">Reference proteome</keyword>
<dbReference type="PANTHER" id="PTHR33373:SF34">
    <property type="entry name" value="DUF4050 DOMAIN-CONTAINING PROTEIN"/>
    <property type="match status" value="1"/>
</dbReference>
<evidence type="ECO:0000256" key="1">
    <source>
        <dbReference type="SAM" id="MobiDB-lite"/>
    </source>
</evidence>
<dbReference type="AlphaFoldDB" id="A0A9D4U4V3"/>
<accession>A0A9D4U4V3</accession>
<evidence type="ECO:0000313" key="3">
    <source>
        <dbReference type="EMBL" id="KAI5060241.1"/>
    </source>
</evidence>
<dbReference type="OrthoDB" id="1896025at2759"/>
<organism evidence="3 4">
    <name type="scientific">Adiantum capillus-veneris</name>
    <name type="common">Maidenhair fern</name>
    <dbReference type="NCBI Taxonomy" id="13818"/>
    <lineage>
        <taxon>Eukaryota</taxon>
        <taxon>Viridiplantae</taxon>
        <taxon>Streptophyta</taxon>
        <taxon>Embryophyta</taxon>
        <taxon>Tracheophyta</taxon>
        <taxon>Polypodiopsida</taxon>
        <taxon>Polypodiidae</taxon>
        <taxon>Polypodiales</taxon>
        <taxon>Pteridineae</taxon>
        <taxon>Pteridaceae</taxon>
        <taxon>Vittarioideae</taxon>
        <taxon>Adiantum</taxon>
    </lineage>
</organism>
<protein>
    <recommendedName>
        <fullName evidence="2">Gag1-like clamp domain-containing protein</fullName>
    </recommendedName>
</protein>
<dbReference type="InterPro" id="IPR025124">
    <property type="entry name" value="Gag1-like_clamp"/>
</dbReference>
<evidence type="ECO:0000259" key="2">
    <source>
        <dbReference type="Pfam" id="PF13259"/>
    </source>
</evidence>
<dbReference type="EMBL" id="JABFUD020000024">
    <property type="protein sequence ID" value="KAI5060241.1"/>
    <property type="molecule type" value="Genomic_DNA"/>
</dbReference>
<dbReference type="Pfam" id="PF13259">
    <property type="entry name" value="clamp_Gag1-like"/>
    <property type="match status" value="2"/>
</dbReference>
<dbReference type="PANTHER" id="PTHR33373">
    <property type="entry name" value="OS07G0479600 PROTEIN"/>
    <property type="match status" value="1"/>
</dbReference>
<proteinExistence type="predicted"/>
<feature type="domain" description="Gag1-like clamp" evidence="2">
    <location>
        <begin position="119"/>
        <end position="156"/>
    </location>
</feature>
<gene>
    <name evidence="3" type="ORF">GOP47_0024661</name>
</gene>
<feature type="region of interest" description="Disordered" evidence="1">
    <location>
        <begin position="47"/>
        <end position="77"/>
    </location>
</feature>
<reference evidence="3" key="1">
    <citation type="submission" date="2021-01" db="EMBL/GenBank/DDBJ databases">
        <title>Adiantum capillus-veneris genome.</title>
        <authorList>
            <person name="Fang Y."/>
            <person name="Liao Q."/>
        </authorList>
    </citation>
    <scope>NUCLEOTIDE SEQUENCE</scope>
    <source>
        <strain evidence="3">H3</strain>
        <tissue evidence="3">Leaf</tissue>
    </source>
</reference>
<comment type="caution">
    <text evidence="3">The sequence shown here is derived from an EMBL/GenBank/DDBJ whole genome shotgun (WGS) entry which is preliminary data.</text>
</comment>
<sequence>MYGNSGCIGIRAKASSDIMVEKSSAVHSSKRGLRGHSLQSQRNWWATSSGEMENQRRPLEQNTPRSAHDQDIKSLGNEANGTVFVNHALLLWEEQRRQWVGNRRERSSKDACEPVLSAETTYEDLLTTSRPFPRPVPLKEMMQFLVKIWMQEGLYDPHH</sequence>
<name>A0A9D4U4V3_ADICA</name>
<dbReference type="Proteomes" id="UP000886520">
    <property type="component" value="Chromosome 24"/>
</dbReference>